<evidence type="ECO:0000259" key="1">
    <source>
        <dbReference type="Pfam" id="PF01208"/>
    </source>
</evidence>
<dbReference type="InterPro" id="IPR038071">
    <property type="entry name" value="UROD/MetE-like_sf"/>
</dbReference>
<comment type="caution">
    <text evidence="2">The sequence shown here is derived from an EMBL/GenBank/DDBJ whole genome shotgun (WGS) entry which is preliminary data.</text>
</comment>
<sequence length="387" mass="43483">MSDLSALYNERIGRMVNAVEHKPNDRVPMLSLMETWALSYSKVTIPEVLADPELEYKAYAKVFSEFKADAALGIGLSAPIKFNNALGGAIMNTDTGTMQIKTGHSEIMLPEEYDQFIANPVKFITNVILPRKVEIFKSGSTQEKFGKMGAAIGEMAKYGQQAGQHKERLKQEYGFPALYGTASLMPGDYFLDYLRDFKGTMSDVKRCPQKLADACMAMVEPCIKSTLAMSPKPSDGSYLALFLHLPQFLRPKEFERIYWPSFKAYIEFFAARGYKFLIMFEKNWSHLYEYLQELPKNCILGLFEEDDLVVAKKAIGNTICIGGGIKTNDLYFKTPQECIDNVKKLVDEVAPGGGFVFTTDKSLLSPTDARPENYKAVTDYIAENTNY</sequence>
<dbReference type="GO" id="GO:0006779">
    <property type="term" value="P:porphyrin-containing compound biosynthetic process"/>
    <property type="evidence" value="ECO:0007669"/>
    <property type="project" value="InterPro"/>
</dbReference>
<gene>
    <name evidence="2" type="ORF">FXB42_15390</name>
</gene>
<dbReference type="Pfam" id="PF01208">
    <property type="entry name" value="URO-D"/>
    <property type="match status" value="1"/>
</dbReference>
<dbReference type="InterPro" id="IPR000257">
    <property type="entry name" value="Uroporphyrinogen_deCOase"/>
</dbReference>
<feature type="domain" description="Uroporphyrinogen decarboxylase (URO-D)" evidence="1">
    <location>
        <begin position="195"/>
        <end position="382"/>
    </location>
</feature>
<dbReference type="PANTHER" id="PTHR47099">
    <property type="entry name" value="METHYLCOBAMIDE:COM METHYLTRANSFERASE MTBA"/>
    <property type="match status" value="1"/>
</dbReference>
<dbReference type="InterPro" id="IPR052024">
    <property type="entry name" value="Methanogen_methyltrans"/>
</dbReference>
<protein>
    <recommendedName>
        <fullName evidence="1">Uroporphyrinogen decarboxylase (URO-D) domain-containing protein</fullName>
    </recommendedName>
</protein>
<dbReference type="Proteomes" id="UP000322619">
    <property type="component" value="Unassembled WGS sequence"/>
</dbReference>
<reference evidence="2 3" key="1">
    <citation type="submission" date="2019-08" db="EMBL/GenBank/DDBJ databases">
        <title>Isolation and enrichment of carboxydotrophic bacteria from anaerobic sludge for the production of bio-based chemicals from syngas.</title>
        <authorList>
            <person name="Antares A.L."/>
            <person name="Moreira J."/>
            <person name="Diender M."/>
            <person name="Parshina S.N."/>
            <person name="Stams A.J.M."/>
            <person name="Alves M."/>
            <person name="Alves J.I."/>
            <person name="Sousa D.Z."/>
        </authorList>
    </citation>
    <scope>NUCLEOTIDE SEQUENCE [LARGE SCALE GENOMIC DNA]</scope>
    <source>
        <strain evidence="2 3">JM</strain>
    </source>
</reference>
<accession>A0A5D0WHB4</accession>
<dbReference type="GO" id="GO:0004853">
    <property type="term" value="F:uroporphyrinogen decarboxylase activity"/>
    <property type="evidence" value="ECO:0007669"/>
    <property type="project" value="InterPro"/>
</dbReference>
<dbReference type="Gene3D" id="3.20.20.210">
    <property type="match status" value="1"/>
</dbReference>
<organism evidence="2 3">
    <name type="scientific">Acetobacterium wieringae</name>
    <dbReference type="NCBI Taxonomy" id="52694"/>
    <lineage>
        <taxon>Bacteria</taxon>
        <taxon>Bacillati</taxon>
        <taxon>Bacillota</taxon>
        <taxon>Clostridia</taxon>
        <taxon>Eubacteriales</taxon>
        <taxon>Eubacteriaceae</taxon>
        <taxon>Acetobacterium</taxon>
    </lineage>
</organism>
<evidence type="ECO:0000313" key="2">
    <source>
        <dbReference type="EMBL" id="TYC83636.1"/>
    </source>
</evidence>
<proteinExistence type="predicted"/>
<dbReference type="EMBL" id="VSLA01000029">
    <property type="protein sequence ID" value="TYC83636.1"/>
    <property type="molecule type" value="Genomic_DNA"/>
</dbReference>
<dbReference type="SUPFAM" id="SSF51726">
    <property type="entry name" value="UROD/MetE-like"/>
    <property type="match status" value="1"/>
</dbReference>
<dbReference type="AlphaFoldDB" id="A0A5D0WHB4"/>
<name>A0A5D0WHB4_9FIRM</name>
<evidence type="ECO:0000313" key="3">
    <source>
        <dbReference type="Proteomes" id="UP000322619"/>
    </source>
</evidence>
<dbReference type="PANTHER" id="PTHR47099:SF1">
    <property type="entry name" value="METHYLCOBAMIDE:COM METHYLTRANSFERASE MTBA"/>
    <property type="match status" value="1"/>
</dbReference>
<dbReference type="RefSeq" id="WP_148638566.1">
    <property type="nucleotide sequence ID" value="NZ_JAYFRG010000044.1"/>
</dbReference>